<protein>
    <submittedName>
        <fullName evidence="1">Uncharacterized protein</fullName>
    </submittedName>
</protein>
<gene>
    <name evidence="1" type="ORF">LCGC14_2755690</name>
</gene>
<sequence length="136" mass="15858">MVMDKAKKKQAHFRIRIDPLDTLFSEYIRRKSGGCCQRCGVYHGWKGLACCHFNGRGLKSVRWDEDNVMAGCMGCHAYLDAQPMEKVHFFRNLLGEERFNLLESRKRITYPKPDKVAIALYLRMKIAELIKDENTE</sequence>
<comment type="caution">
    <text evidence="1">The sequence shown here is derived from an EMBL/GenBank/DDBJ whole genome shotgun (WGS) entry which is preliminary data.</text>
</comment>
<name>A0A0F8Z0L4_9ZZZZ</name>
<dbReference type="EMBL" id="LAZR01050512">
    <property type="protein sequence ID" value="KKK87193.1"/>
    <property type="molecule type" value="Genomic_DNA"/>
</dbReference>
<evidence type="ECO:0000313" key="1">
    <source>
        <dbReference type="EMBL" id="KKK87193.1"/>
    </source>
</evidence>
<reference evidence="1" key="1">
    <citation type="journal article" date="2015" name="Nature">
        <title>Complex archaea that bridge the gap between prokaryotes and eukaryotes.</title>
        <authorList>
            <person name="Spang A."/>
            <person name="Saw J.H."/>
            <person name="Jorgensen S.L."/>
            <person name="Zaremba-Niedzwiedzka K."/>
            <person name="Martijn J."/>
            <person name="Lind A.E."/>
            <person name="van Eijk R."/>
            <person name="Schleper C."/>
            <person name="Guy L."/>
            <person name="Ettema T.J."/>
        </authorList>
    </citation>
    <scope>NUCLEOTIDE SEQUENCE</scope>
</reference>
<dbReference type="AlphaFoldDB" id="A0A0F8Z0L4"/>
<organism evidence="1">
    <name type="scientific">marine sediment metagenome</name>
    <dbReference type="NCBI Taxonomy" id="412755"/>
    <lineage>
        <taxon>unclassified sequences</taxon>
        <taxon>metagenomes</taxon>
        <taxon>ecological metagenomes</taxon>
    </lineage>
</organism>
<proteinExistence type="predicted"/>
<accession>A0A0F8Z0L4</accession>